<dbReference type="Proteomes" id="UP000574133">
    <property type="component" value="Unassembled WGS sequence"/>
</dbReference>
<accession>A0A841TJS0</accession>
<feature type="transmembrane region" description="Helical" evidence="1">
    <location>
        <begin position="17"/>
        <end position="37"/>
    </location>
</feature>
<feature type="transmembrane region" description="Helical" evidence="1">
    <location>
        <begin position="207"/>
        <end position="227"/>
    </location>
</feature>
<name>A0A841TJS0_9BACL</name>
<evidence type="ECO:0000256" key="1">
    <source>
        <dbReference type="SAM" id="Phobius"/>
    </source>
</evidence>
<evidence type="ECO:0000313" key="3">
    <source>
        <dbReference type="Proteomes" id="UP000574133"/>
    </source>
</evidence>
<keyword evidence="1" id="KW-1133">Transmembrane helix</keyword>
<keyword evidence="1" id="KW-0812">Transmembrane</keyword>
<feature type="transmembrane region" description="Helical" evidence="1">
    <location>
        <begin position="165"/>
        <end position="186"/>
    </location>
</feature>
<keyword evidence="3" id="KW-1185">Reference proteome</keyword>
<dbReference type="AlphaFoldDB" id="A0A841TJS0"/>
<feature type="transmembrane region" description="Helical" evidence="1">
    <location>
        <begin position="78"/>
        <end position="104"/>
    </location>
</feature>
<evidence type="ECO:0000313" key="2">
    <source>
        <dbReference type="EMBL" id="MBB6679468.1"/>
    </source>
</evidence>
<gene>
    <name evidence="2" type="ORF">H4Q31_19460</name>
</gene>
<dbReference type="EMBL" id="JACJVN010000083">
    <property type="protein sequence ID" value="MBB6679468.1"/>
    <property type="molecule type" value="Genomic_DNA"/>
</dbReference>
<keyword evidence="1" id="KW-0472">Membrane</keyword>
<sequence length="272" mass="30553">MRKLLGKGWDMTRRHKYVLVVLFLYRLLWGFFLYRFVDHVVTPVLARYPDGHPNSSAAGLFWIEAQFRLMKTDILDDILWMLAGMFLLRMVLTPLLNAGLFYSFSHSAEADGTRVIAGIRKAWKPVAALYWFENGLVLLPLVWLVPHAKSQLFSVPSLQEWAHSLLPLILAWIVWSFAVHLAFQFMQFSAAAGDSILSGLGRACRRALPLIAVTLSIAGIGIGASLAQATASMLWTGFAAIALQQAYQLVRSLFTLWTAASQFELWRPEQAA</sequence>
<comment type="caution">
    <text evidence="2">The sequence shown here is derived from an EMBL/GenBank/DDBJ whole genome shotgun (WGS) entry which is preliminary data.</text>
</comment>
<proteinExistence type="predicted"/>
<feature type="transmembrane region" description="Helical" evidence="1">
    <location>
        <begin position="125"/>
        <end position="145"/>
    </location>
</feature>
<dbReference type="RefSeq" id="WP_185180727.1">
    <property type="nucleotide sequence ID" value="NZ_CBCSEP010000026.1"/>
</dbReference>
<reference evidence="2 3" key="1">
    <citation type="submission" date="2020-08" db="EMBL/GenBank/DDBJ databases">
        <title>Cohnella phylogeny.</title>
        <authorList>
            <person name="Dunlap C."/>
        </authorList>
    </citation>
    <scope>NUCLEOTIDE SEQUENCE [LARGE SCALE GENOMIC DNA]</scope>
    <source>
        <strain evidence="2 3">DSM 103658</strain>
    </source>
</reference>
<organism evidence="2 3">
    <name type="scientific">Cohnella lubricantis</name>
    <dbReference type="NCBI Taxonomy" id="2163172"/>
    <lineage>
        <taxon>Bacteria</taxon>
        <taxon>Bacillati</taxon>
        <taxon>Bacillota</taxon>
        <taxon>Bacilli</taxon>
        <taxon>Bacillales</taxon>
        <taxon>Paenibacillaceae</taxon>
        <taxon>Cohnella</taxon>
    </lineage>
</organism>
<evidence type="ECO:0008006" key="4">
    <source>
        <dbReference type="Google" id="ProtNLM"/>
    </source>
</evidence>
<protein>
    <recommendedName>
        <fullName evidence="4">DUF975 family protein</fullName>
    </recommendedName>
</protein>